<sequence length="259" mass="28847">MLWCLKRGVSERSASDENELPVRRPTVDSSDDFSWTHAGNELQGKAHAPEAKHAGRQPSDPRSPPAHDHSEKHIGGDQREITSEVCGGASLRQDQHRWNSEEEALLLASRLSQQADREALQRVVDEKVKVQAELSGLKQRFRFLEDSCAKREAEELSALRDEVCQRDARIQELEAEVAQLRRKMENNLEAKVKDLQRLANIDAEKDNRIKKLEEDLRAAKILIHEAGSRDGSTSEKAADLSSTPSTDARAAASKSCAVA</sequence>
<accession>A0A2T7NT55</accession>
<reference evidence="2 3" key="1">
    <citation type="submission" date="2018-04" db="EMBL/GenBank/DDBJ databases">
        <title>The genome of golden apple snail Pomacea canaliculata provides insight into stress tolerance and invasive adaptation.</title>
        <authorList>
            <person name="Liu C."/>
            <person name="Liu B."/>
            <person name="Ren Y."/>
            <person name="Zhang Y."/>
            <person name="Wang H."/>
            <person name="Li S."/>
            <person name="Jiang F."/>
            <person name="Yin L."/>
            <person name="Zhang G."/>
            <person name="Qian W."/>
            <person name="Fan W."/>
        </authorList>
    </citation>
    <scope>NUCLEOTIDE SEQUENCE [LARGE SCALE GENOMIC DNA]</scope>
    <source>
        <strain evidence="2">SZHN2017</strain>
        <tissue evidence="2">Muscle</tissue>
    </source>
</reference>
<dbReference type="AlphaFoldDB" id="A0A2T7NT55"/>
<gene>
    <name evidence="2" type="ORF">C0Q70_14813</name>
</gene>
<dbReference type="Proteomes" id="UP000245119">
    <property type="component" value="Linkage Group LG9"/>
</dbReference>
<name>A0A2T7NT55_POMCA</name>
<dbReference type="EMBL" id="PZQS01000009">
    <property type="protein sequence ID" value="PVD24333.1"/>
    <property type="molecule type" value="Genomic_DNA"/>
</dbReference>
<feature type="compositionally biased region" description="Basic and acidic residues" evidence="1">
    <location>
        <begin position="65"/>
        <end position="82"/>
    </location>
</feature>
<evidence type="ECO:0000313" key="3">
    <source>
        <dbReference type="Proteomes" id="UP000245119"/>
    </source>
</evidence>
<feature type="compositionally biased region" description="Basic and acidic residues" evidence="1">
    <location>
        <begin position="227"/>
        <end position="238"/>
    </location>
</feature>
<evidence type="ECO:0000256" key="1">
    <source>
        <dbReference type="SAM" id="MobiDB-lite"/>
    </source>
</evidence>
<keyword evidence="3" id="KW-1185">Reference proteome</keyword>
<feature type="compositionally biased region" description="Basic and acidic residues" evidence="1">
    <location>
        <begin position="8"/>
        <end position="26"/>
    </location>
</feature>
<proteinExistence type="predicted"/>
<feature type="region of interest" description="Disordered" evidence="1">
    <location>
        <begin position="1"/>
        <end position="82"/>
    </location>
</feature>
<protein>
    <submittedName>
        <fullName evidence="2">Uncharacterized protein</fullName>
    </submittedName>
</protein>
<evidence type="ECO:0000313" key="2">
    <source>
        <dbReference type="EMBL" id="PVD24333.1"/>
    </source>
</evidence>
<comment type="caution">
    <text evidence="2">The sequence shown here is derived from an EMBL/GenBank/DDBJ whole genome shotgun (WGS) entry which is preliminary data.</text>
</comment>
<feature type="region of interest" description="Disordered" evidence="1">
    <location>
        <begin position="227"/>
        <end position="259"/>
    </location>
</feature>
<organism evidence="2 3">
    <name type="scientific">Pomacea canaliculata</name>
    <name type="common">Golden apple snail</name>
    <dbReference type="NCBI Taxonomy" id="400727"/>
    <lineage>
        <taxon>Eukaryota</taxon>
        <taxon>Metazoa</taxon>
        <taxon>Spiralia</taxon>
        <taxon>Lophotrochozoa</taxon>
        <taxon>Mollusca</taxon>
        <taxon>Gastropoda</taxon>
        <taxon>Caenogastropoda</taxon>
        <taxon>Architaenioglossa</taxon>
        <taxon>Ampullarioidea</taxon>
        <taxon>Ampullariidae</taxon>
        <taxon>Pomacea</taxon>
    </lineage>
</organism>
<feature type="compositionally biased region" description="Low complexity" evidence="1">
    <location>
        <begin position="248"/>
        <end position="259"/>
    </location>
</feature>